<comment type="subcellular location">
    <subcellularLocation>
        <location evidence="1">Membrane</location>
        <topology evidence="1">Multi-pass membrane protein</topology>
    </subcellularLocation>
</comment>
<feature type="transmembrane region" description="Helical" evidence="10">
    <location>
        <begin position="203"/>
        <end position="225"/>
    </location>
</feature>
<sequence length="492" mass="53314">MVICCTVLLLPPISRNVLGLSSGIDELGSVQPRLAGALVVSWMCVYLCVFKGIKTSGKAVYVTSLAPFLILGMLFVRGITLPGAAEGIRFYLVPDWSSILRAKVWKNAAEQIFYSLSLAEGMIICFGGFNEFRNSLHKDVLVVALADFVVSMMGGMVVFAVLGNMAYHLEVPVTDVVSSGVGLAFIAYPQALSMIAYPQLWSVAFYAMLFFLAIDTEFSSVECLLTPFKDEFPALRSYGPLLSFAVCALMCVFGMPMASQGGLYILTVMDTYLGGFLLPWIGLAELLVVVFGYGLTRFCTDIEFMTGDQPSVALKICWAVFCPLCLTWIVIADLFLYGEPLTLGEYTFPAWVNVVGTFAVVVAVEIIVAFAVYHLRSCGYDLRRALLPSDNWGPKDPAEYCEYIRFLEERGMRRPTEQEPKLARPSLGEGTKSDAISPQSPTTTSRDRPAPLTEAAAPLSNNAPAKADVVVPDANAATPAAITSGVNKTAVA</sequence>
<proteinExistence type="inferred from homology"/>
<keyword evidence="5" id="KW-0769">Symport</keyword>
<dbReference type="SUPFAM" id="SSF161070">
    <property type="entry name" value="SNF-like"/>
    <property type="match status" value="1"/>
</dbReference>
<dbReference type="EMBL" id="JABSTV010001246">
    <property type="protein sequence ID" value="KAH7975316.1"/>
    <property type="molecule type" value="Genomic_DNA"/>
</dbReference>
<comment type="similarity">
    <text evidence="2">Belongs to the sodium:neurotransmitter symporter (SNF) (TC 2.A.22) family.</text>
</comment>
<evidence type="ECO:0000256" key="5">
    <source>
        <dbReference type="ARBA" id="ARBA00022847"/>
    </source>
</evidence>
<dbReference type="GO" id="GO:0089718">
    <property type="term" value="P:amino acid import across plasma membrane"/>
    <property type="evidence" value="ECO:0007669"/>
    <property type="project" value="TreeGrafter"/>
</dbReference>
<dbReference type="PANTHER" id="PTHR11616">
    <property type="entry name" value="SODIUM/CHLORIDE DEPENDENT TRANSPORTER"/>
    <property type="match status" value="1"/>
</dbReference>
<dbReference type="InterPro" id="IPR000175">
    <property type="entry name" value="Na/ntran_symport"/>
</dbReference>
<dbReference type="VEuPathDB" id="VectorBase:RSAN_036762"/>
<feature type="transmembrane region" description="Helical" evidence="10">
    <location>
        <begin position="237"/>
        <end position="257"/>
    </location>
</feature>
<keyword evidence="4 10" id="KW-0812">Transmembrane</keyword>
<evidence type="ECO:0000256" key="4">
    <source>
        <dbReference type="ARBA" id="ARBA00022692"/>
    </source>
</evidence>
<dbReference type="Proteomes" id="UP000821837">
    <property type="component" value="Chromosome 10"/>
</dbReference>
<feature type="chain" id="PRO_5039417501" evidence="11">
    <location>
        <begin position="20"/>
        <end position="492"/>
    </location>
</feature>
<protein>
    <submittedName>
        <fullName evidence="12">Uncharacterized protein</fullName>
    </submittedName>
</protein>
<evidence type="ECO:0000256" key="9">
    <source>
        <dbReference type="SAM" id="MobiDB-lite"/>
    </source>
</evidence>
<feature type="binding site" evidence="8">
    <location>
        <position position="115"/>
    </location>
    <ligand>
        <name>Na(+)</name>
        <dbReference type="ChEBI" id="CHEBI:29101"/>
        <label>1</label>
    </ligand>
</feature>
<evidence type="ECO:0000256" key="10">
    <source>
        <dbReference type="SAM" id="Phobius"/>
    </source>
</evidence>
<organism evidence="12 13">
    <name type="scientific">Rhipicephalus sanguineus</name>
    <name type="common">Brown dog tick</name>
    <name type="synonym">Ixodes sanguineus</name>
    <dbReference type="NCBI Taxonomy" id="34632"/>
    <lineage>
        <taxon>Eukaryota</taxon>
        <taxon>Metazoa</taxon>
        <taxon>Ecdysozoa</taxon>
        <taxon>Arthropoda</taxon>
        <taxon>Chelicerata</taxon>
        <taxon>Arachnida</taxon>
        <taxon>Acari</taxon>
        <taxon>Parasitiformes</taxon>
        <taxon>Ixodida</taxon>
        <taxon>Ixodoidea</taxon>
        <taxon>Ixodidae</taxon>
        <taxon>Rhipicephalinae</taxon>
        <taxon>Rhipicephalus</taxon>
        <taxon>Rhipicephalus</taxon>
    </lineage>
</organism>
<name>A0A9D4QBP6_RHISA</name>
<keyword evidence="3" id="KW-0813">Transport</keyword>
<evidence type="ECO:0000256" key="2">
    <source>
        <dbReference type="ARBA" id="ARBA00006459"/>
    </source>
</evidence>
<feature type="transmembrane region" description="Helical" evidence="10">
    <location>
        <begin position="112"/>
        <end position="129"/>
    </location>
</feature>
<keyword evidence="7 10" id="KW-0472">Membrane</keyword>
<feature type="signal peptide" evidence="11">
    <location>
        <begin position="1"/>
        <end position="19"/>
    </location>
</feature>
<dbReference type="PROSITE" id="PS50267">
    <property type="entry name" value="NA_NEUROTRAN_SYMP_3"/>
    <property type="match status" value="1"/>
</dbReference>
<comment type="caution">
    <text evidence="12">The sequence shown here is derived from an EMBL/GenBank/DDBJ whole genome shotgun (WGS) entry which is preliminary data.</text>
</comment>
<dbReference type="PANTHER" id="PTHR11616:SF236">
    <property type="entry name" value="TRANSPORTER"/>
    <property type="match status" value="1"/>
</dbReference>
<evidence type="ECO:0000256" key="8">
    <source>
        <dbReference type="PIRSR" id="PIRSR600175-1"/>
    </source>
</evidence>
<keyword evidence="8" id="KW-0479">Metal-binding</keyword>
<dbReference type="Pfam" id="PF00209">
    <property type="entry name" value="SNF"/>
    <property type="match status" value="1"/>
</dbReference>
<dbReference type="GO" id="GO:0046872">
    <property type="term" value="F:metal ion binding"/>
    <property type="evidence" value="ECO:0007669"/>
    <property type="project" value="UniProtKB-KW"/>
</dbReference>
<feature type="transmembrane region" description="Helical" evidence="10">
    <location>
        <begin position="141"/>
        <end position="162"/>
    </location>
</feature>
<evidence type="ECO:0000256" key="1">
    <source>
        <dbReference type="ARBA" id="ARBA00004141"/>
    </source>
</evidence>
<evidence type="ECO:0000313" key="12">
    <source>
        <dbReference type="EMBL" id="KAH7975316.1"/>
    </source>
</evidence>
<evidence type="ECO:0000256" key="6">
    <source>
        <dbReference type="ARBA" id="ARBA00022989"/>
    </source>
</evidence>
<feature type="region of interest" description="Disordered" evidence="9">
    <location>
        <begin position="414"/>
        <end position="464"/>
    </location>
</feature>
<evidence type="ECO:0000256" key="7">
    <source>
        <dbReference type="ARBA" id="ARBA00023136"/>
    </source>
</evidence>
<feature type="binding site" evidence="8">
    <location>
        <position position="212"/>
    </location>
    <ligand>
        <name>Na(+)</name>
        <dbReference type="ChEBI" id="CHEBI:29101"/>
        <label>1</label>
    </ligand>
</feature>
<keyword evidence="6 10" id="KW-1133">Transmembrane helix</keyword>
<feature type="transmembrane region" description="Helical" evidence="10">
    <location>
        <begin position="65"/>
        <end position="92"/>
    </location>
</feature>
<dbReference type="GO" id="GO:0005283">
    <property type="term" value="F:amino acid:sodium symporter activity"/>
    <property type="evidence" value="ECO:0007669"/>
    <property type="project" value="TreeGrafter"/>
</dbReference>
<evidence type="ECO:0000256" key="11">
    <source>
        <dbReference type="SAM" id="SignalP"/>
    </source>
</evidence>
<feature type="transmembrane region" description="Helical" evidence="10">
    <location>
        <begin position="277"/>
        <end position="295"/>
    </location>
</feature>
<dbReference type="PRINTS" id="PR00176">
    <property type="entry name" value="NANEUSMPORT"/>
</dbReference>
<keyword evidence="13" id="KW-1185">Reference proteome</keyword>
<feature type="binding site" evidence="8">
    <location>
        <position position="215"/>
    </location>
    <ligand>
        <name>Na(+)</name>
        <dbReference type="ChEBI" id="CHEBI:29101"/>
        <label>1</label>
    </ligand>
</feature>
<accession>A0A9D4QBP6</accession>
<gene>
    <name evidence="12" type="ORF">HPB52_000577</name>
</gene>
<dbReference type="GO" id="GO:0005886">
    <property type="term" value="C:plasma membrane"/>
    <property type="evidence" value="ECO:0007669"/>
    <property type="project" value="TreeGrafter"/>
</dbReference>
<dbReference type="AlphaFoldDB" id="A0A9D4QBP6"/>
<keyword evidence="8" id="KW-0915">Sodium</keyword>
<feature type="transmembrane region" description="Helical" evidence="10">
    <location>
        <begin position="35"/>
        <end position="53"/>
    </location>
</feature>
<evidence type="ECO:0000256" key="3">
    <source>
        <dbReference type="ARBA" id="ARBA00022448"/>
    </source>
</evidence>
<reference evidence="12" key="2">
    <citation type="submission" date="2021-09" db="EMBL/GenBank/DDBJ databases">
        <authorList>
            <person name="Jia N."/>
            <person name="Wang J."/>
            <person name="Shi W."/>
            <person name="Du L."/>
            <person name="Sun Y."/>
            <person name="Zhan W."/>
            <person name="Jiang J."/>
            <person name="Wang Q."/>
            <person name="Zhang B."/>
            <person name="Ji P."/>
            <person name="Sakyi L.B."/>
            <person name="Cui X."/>
            <person name="Yuan T."/>
            <person name="Jiang B."/>
            <person name="Yang W."/>
            <person name="Lam T.T.-Y."/>
            <person name="Chang Q."/>
            <person name="Ding S."/>
            <person name="Wang X."/>
            <person name="Zhu J."/>
            <person name="Ruan X."/>
            <person name="Zhao L."/>
            <person name="Wei J."/>
            <person name="Que T."/>
            <person name="Du C."/>
            <person name="Cheng J."/>
            <person name="Dai P."/>
            <person name="Han X."/>
            <person name="Huang E."/>
            <person name="Gao Y."/>
            <person name="Liu J."/>
            <person name="Shao H."/>
            <person name="Ye R."/>
            <person name="Li L."/>
            <person name="Wei W."/>
            <person name="Wang X."/>
            <person name="Wang C."/>
            <person name="Huo Q."/>
            <person name="Li W."/>
            <person name="Guo W."/>
            <person name="Chen H."/>
            <person name="Chen S."/>
            <person name="Zhou L."/>
            <person name="Zhou L."/>
            <person name="Ni X."/>
            <person name="Tian J."/>
            <person name="Zhou Y."/>
            <person name="Sheng Y."/>
            <person name="Liu T."/>
            <person name="Pan Y."/>
            <person name="Xia L."/>
            <person name="Li J."/>
            <person name="Zhao F."/>
            <person name="Cao W."/>
        </authorList>
    </citation>
    <scope>NUCLEOTIDE SEQUENCE</scope>
    <source>
        <strain evidence="12">Rsan-2018</strain>
        <tissue evidence="12">Larvae</tissue>
    </source>
</reference>
<feature type="transmembrane region" description="Helical" evidence="10">
    <location>
        <begin position="350"/>
        <end position="375"/>
    </location>
</feature>
<keyword evidence="11" id="KW-0732">Signal</keyword>
<reference evidence="12" key="1">
    <citation type="journal article" date="2020" name="Cell">
        <title>Large-Scale Comparative Analyses of Tick Genomes Elucidate Their Genetic Diversity and Vector Capacities.</title>
        <authorList>
            <consortium name="Tick Genome and Microbiome Consortium (TIGMIC)"/>
            <person name="Jia N."/>
            <person name="Wang J."/>
            <person name="Shi W."/>
            <person name="Du L."/>
            <person name="Sun Y."/>
            <person name="Zhan W."/>
            <person name="Jiang J.F."/>
            <person name="Wang Q."/>
            <person name="Zhang B."/>
            <person name="Ji P."/>
            <person name="Bell-Sakyi L."/>
            <person name="Cui X.M."/>
            <person name="Yuan T.T."/>
            <person name="Jiang B.G."/>
            <person name="Yang W.F."/>
            <person name="Lam T.T."/>
            <person name="Chang Q.C."/>
            <person name="Ding S.J."/>
            <person name="Wang X.J."/>
            <person name="Zhu J.G."/>
            <person name="Ruan X.D."/>
            <person name="Zhao L."/>
            <person name="Wei J.T."/>
            <person name="Ye R.Z."/>
            <person name="Que T.C."/>
            <person name="Du C.H."/>
            <person name="Zhou Y.H."/>
            <person name="Cheng J.X."/>
            <person name="Dai P.F."/>
            <person name="Guo W.B."/>
            <person name="Han X.H."/>
            <person name="Huang E.J."/>
            <person name="Li L.F."/>
            <person name="Wei W."/>
            <person name="Gao Y.C."/>
            <person name="Liu J.Z."/>
            <person name="Shao H.Z."/>
            <person name="Wang X."/>
            <person name="Wang C.C."/>
            <person name="Yang T.C."/>
            <person name="Huo Q.B."/>
            <person name="Li W."/>
            <person name="Chen H.Y."/>
            <person name="Chen S.E."/>
            <person name="Zhou L.G."/>
            <person name="Ni X.B."/>
            <person name="Tian J.H."/>
            <person name="Sheng Y."/>
            <person name="Liu T."/>
            <person name="Pan Y.S."/>
            <person name="Xia L.Y."/>
            <person name="Li J."/>
            <person name="Zhao F."/>
            <person name="Cao W.C."/>
        </authorList>
    </citation>
    <scope>NUCLEOTIDE SEQUENCE</scope>
    <source>
        <strain evidence="12">Rsan-2018</strain>
    </source>
</reference>
<feature type="compositionally biased region" description="Polar residues" evidence="9">
    <location>
        <begin position="434"/>
        <end position="444"/>
    </location>
</feature>
<dbReference type="InterPro" id="IPR037272">
    <property type="entry name" value="SNS_sf"/>
</dbReference>
<feature type="transmembrane region" description="Helical" evidence="10">
    <location>
        <begin position="316"/>
        <end position="338"/>
    </location>
</feature>
<dbReference type="GO" id="GO:0015187">
    <property type="term" value="F:glycine transmembrane transporter activity"/>
    <property type="evidence" value="ECO:0007669"/>
    <property type="project" value="TreeGrafter"/>
</dbReference>
<evidence type="ECO:0000313" key="13">
    <source>
        <dbReference type="Proteomes" id="UP000821837"/>
    </source>
</evidence>
<dbReference type="GO" id="GO:0015179">
    <property type="term" value="F:L-amino acid transmembrane transporter activity"/>
    <property type="evidence" value="ECO:0007669"/>
    <property type="project" value="TreeGrafter"/>
</dbReference>